<dbReference type="Proteomes" id="UP000789595">
    <property type="component" value="Unassembled WGS sequence"/>
</dbReference>
<gene>
    <name evidence="2" type="ORF">PECAL_5P25350</name>
</gene>
<feature type="non-terminal residue" evidence="2">
    <location>
        <position position="1"/>
    </location>
</feature>
<keyword evidence="1" id="KW-1133">Transmembrane helix</keyword>
<evidence type="ECO:0000313" key="3">
    <source>
        <dbReference type="Proteomes" id="UP000789595"/>
    </source>
</evidence>
<reference evidence="2" key="1">
    <citation type="submission" date="2021-11" db="EMBL/GenBank/DDBJ databases">
        <authorList>
            <consortium name="Genoscope - CEA"/>
            <person name="William W."/>
        </authorList>
    </citation>
    <scope>NUCLEOTIDE SEQUENCE</scope>
</reference>
<feature type="transmembrane region" description="Helical" evidence="1">
    <location>
        <begin position="165"/>
        <end position="185"/>
    </location>
</feature>
<feature type="transmembrane region" description="Helical" evidence="1">
    <location>
        <begin position="131"/>
        <end position="153"/>
    </location>
</feature>
<evidence type="ECO:0000313" key="2">
    <source>
        <dbReference type="EMBL" id="CAH0378016.1"/>
    </source>
</evidence>
<name>A0A8J2X6H9_9STRA</name>
<dbReference type="AlphaFoldDB" id="A0A8J2X6H9"/>
<accession>A0A8J2X6H9</accession>
<keyword evidence="1" id="KW-0812">Transmembrane</keyword>
<dbReference type="EMBL" id="CAKKNE010000005">
    <property type="protein sequence ID" value="CAH0378016.1"/>
    <property type="molecule type" value="Genomic_DNA"/>
</dbReference>
<proteinExistence type="predicted"/>
<organism evidence="2 3">
    <name type="scientific">Pelagomonas calceolata</name>
    <dbReference type="NCBI Taxonomy" id="35677"/>
    <lineage>
        <taxon>Eukaryota</taxon>
        <taxon>Sar</taxon>
        <taxon>Stramenopiles</taxon>
        <taxon>Ochrophyta</taxon>
        <taxon>Pelagophyceae</taxon>
        <taxon>Pelagomonadales</taxon>
        <taxon>Pelagomonadaceae</taxon>
        <taxon>Pelagomonas</taxon>
    </lineage>
</organism>
<keyword evidence="1" id="KW-0472">Membrane</keyword>
<keyword evidence="3" id="KW-1185">Reference proteome</keyword>
<evidence type="ECO:0000256" key="1">
    <source>
        <dbReference type="SAM" id="Phobius"/>
    </source>
</evidence>
<protein>
    <recommendedName>
        <fullName evidence="4">Transmembrane protein</fullName>
    </recommendedName>
</protein>
<sequence length="213" mass="23387">ECALAKPGAGQLHRLTACITTLEFTGSVRIRLPRQLLLRDDSFPQRGSDRLRVSGVARPSRSQAEEAVEPSFFSKLTSFLFGEREEAPTEEEAAALPVLAEAEEAIEQPPLPPRTRRLFSGAEPEMARGDFAVLGFWFVSCIIFTCGCQPIPWLTCGRKKKRDPLFYTGIVLISIGCLLVVCYFNRDTCARAVDRPLPDAGAADRAASGSQRV</sequence>
<evidence type="ECO:0008006" key="4">
    <source>
        <dbReference type="Google" id="ProtNLM"/>
    </source>
</evidence>
<comment type="caution">
    <text evidence="2">The sequence shown here is derived from an EMBL/GenBank/DDBJ whole genome shotgun (WGS) entry which is preliminary data.</text>
</comment>